<reference evidence="1 2" key="1">
    <citation type="journal article" date="2022" name="Allergy">
        <title>Genome assembly and annotation of Periplaneta americana reveal a comprehensive cockroach allergen profile.</title>
        <authorList>
            <person name="Wang L."/>
            <person name="Xiong Q."/>
            <person name="Saelim N."/>
            <person name="Wang L."/>
            <person name="Nong W."/>
            <person name="Wan A.T."/>
            <person name="Shi M."/>
            <person name="Liu X."/>
            <person name="Cao Q."/>
            <person name="Hui J.H.L."/>
            <person name="Sookrung N."/>
            <person name="Leung T.F."/>
            <person name="Tungtrongchitr A."/>
            <person name="Tsui S.K.W."/>
        </authorList>
    </citation>
    <scope>NUCLEOTIDE SEQUENCE [LARGE SCALE GENOMIC DNA]</scope>
    <source>
        <strain evidence="1">PWHHKU_190912</strain>
    </source>
</reference>
<dbReference type="EMBL" id="JAJSOF020000001">
    <property type="protein sequence ID" value="KAJ4450919.1"/>
    <property type="molecule type" value="Genomic_DNA"/>
</dbReference>
<dbReference type="Proteomes" id="UP001148838">
    <property type="component" value="Unassembled WGS sequence"/>
</dbReference>
<name>A0ABQ8TZI4_PERAM</name>
<comment type="caution">
    <text evidence="1">The sequence shown here is derived from an EMBL/GenBank/DDBJ whole genome shotgun (WGS) entry which is preliminary data.</text>
</comment>
<accession>A0ABQ8TZI4</accession>
<evidence type="ECO:0000313" key="1">
    <source>
        <dbReference type="EMBL" id="KAJ4450919.1"/>
    </source>
</evidence>
<sequence length="69" mass="8263">MLCKWNDITSTNKEIDQLLEGENIVSFIKSITLRWLEHVVRMEEGSRFPKMIMNARMEGERRRGRPKKQ</sequence>
<protein>
    <submittedName>
        <fullName evidence="1">Uncharacterized protein</fullName>
    </submittedName>
</protein>
<organism evidence="1 2">
    <name type="scientific">Periplaneta americana</name>
    <name type="common">American cockroach</name>
    <name type="synonym">Blatta americana</name>
    <dbReference type="NCBI Taxonomy" id="6978"/>
    <lineage>
        <taxon>Eukaryota</taxon>
        <taxon>Metazoa</taxon>
        <taxon>Ecdysozoa</taxon>
        <taxon>Arthropoda</taxon>
        <taxon>Hexapoda</taxon>
        <taxon>Insecta</taxon>
        <taxon>Pterygota</taxon>
        <taxon>Neoptera</taxon>
        <taxon>Polyneoptera</taxon>
        <taxon>Dictyoptera</taxon>
        <taxon>Blattodea</taxon>
        <taxon>Blattoidea</taxon>
        <taxon>Blattidae</taxon>
        <taxon>Blattinae</taxon>
        <taxon>Periplaneta</taxon>
    </lineage>
</organism>
<proteinExistence type="predicted"/>
<evidence type="ECO:0000313" key="2">
    <source>
        <dbReference type="Proteomes" id="UP001148838"/>
    </source>
</evidence>
<keyword evidence="2" id="KW-1185">Reference proteome</keyword>
<gene>
    <name evidence="1" type="ORF">ANN_02354</name>
</gene>